<dbReference type="InterPro" id="IPR034660">
    <property type="entry name" value="DinB/YfiT-like"/>
</dbReference>
<sequence length="233" mass="24221">MAEWCRGEVVAALGAEVSRLVRVLSGLSEEEVVRPTRCSPWDVAALAVHTVGALDRVGVMLGAEAPGRAVVGAAGYYRPDVRLSAEVDADRVRSAVEVAARRSDAGEMGRVCAGVWRGLEPRLAREPVDRVVLTRHGDAMLLTDFLVTRVVELVLHGVDLADALGREPWPDGAALGVVERLAFGGGDPGLPALDAVRAATGRALPGGPGWAALAGSGVRVLAFGRPDADGRGV</sequence>
<name>A0A7W9YHR7_9ACTN</name>
<dbReference type="EMBL" id="JACHDS010000001">
    <property type="protein sequence ID" value="MBB6172362.1"/>
    <property type="molecule type" value="Genomic_DNA"/>
</dbReference>
<comment type="caution">
    <text evidence="2">The sequence shown here is derived from an EMBL/GenBank/DDBJ whole genome shotgun (WGS) entry which is preliminary data.</text>
</comment>
<dbReference type="RefSeq" id="WP_184075665.1">
    <property type="nucleotide sequence ID" value="NZ_JACHDS010000001.1"/>
</dbReference>
<proteinExistence type="predicted"/>
<dbReference type="Proteomes" id="UP000546642">
    <property type="component" value="Unassembled WGS sequence"/>
</dbReference>
<dbReference type="Pfam" id="PF11716">
    <property type="entry name" value="MDMPI_N"/>
    <property type="match status" value="1"/>
</dbReference>
<protein>
    <submittedName>
        <fullName evidence="2">Uncharacterized protein (TIGR03083 family)</fullName>
    </submittedName>
</protein>
<dbReference type="Gene3D" id="1.20.120.450">
    <property type="entry name" value="dinb family like domain"/>
    <property type="match status" value="1"/>
</dbReference>
<dbReference type="NCBIfam" id="TIGR03083">
    <property type="entry name" value="maleylpyruvate isomerase family mycothiol-dependent enzyme"/>
    <property type="match status" value="1"/>
</dbReference>
<dbReference type="InterPro" id="IPR024344">
    <property type="entry name" value="MDMPI_metal-binding"/>
</dbReference>
<evidence type="ECO:0000313" key="2">
    <source>
        <dbReference type="EMBL" id="MBB6172362.1"/>
    </source>
</evidence>
<evidence type="ECO:0000313" key="3">
    <source>
        <dbReference type="Proteomes" id="UP000546642"/>
    </source>
</evidence>
<keyword evidence="3" id="KW-1185">Reference proteome</keyword>
<accession>A0A7W9YHR7</accession>
<dbReference type="AlphaFoldDB" id="A0A7W9YHR7"/>
<feature type="domain" description="Mycothiol-dependent maleylpyruvate isomerase metal-binding" evidence="1">
    <location>
        <begin position="14"/>
        <end position="161"/>
    </location>
</feature>
<evidence type="ECO:0000259" key="1">
    <source>
        <dbReference type="Pfam" id="PF11716"/>
    </source>
</evidence>
<dbReference type="GO" id="GO:0046872">
    <property type="term" value="F:metal ion binding"/>
    <property type="evidence" value="ECO:0007669"/>
    <property type="project" value="InterPro"/>
</dbReference>
<reference evidence="2 3" key="1">
    <citation type="submission" date="2020-08" db="EMBL/GenBank/DDBJ databases">
        <title>Sequencing the genomes of 1000 actinobacteria strains.</title>
        <authorList>
            <person name="Klenk H.-P."/>
        </authorList>
    </citation>
    <scope>NUCLEOTIDE SEQUENCE [LARGE SCALE GENOMIC DNA]</scope>
    <source>
        <strain evidence="2 3">DSM 46659</strain>
    </source>
</reference>
<dbReference type="InterPro" id="IPR017517">
    <property type="entry name" value="Maleyloyr_isom"/>
</dbReference>
<gene>
    <name evidence="2" type="ORF">HNR23_002422</name>
</gene>
<organism evidence="2 3">
    <name type="scientific">Nocardiopsis mwathae</name>
    <dbReference type="NCBI Taxonomy" id="1472723"/>
    <lineage>
        <taxon>Bacteria</taxon>
        <taxon>Bacillati</taxon>
        <taxon>Actinomycetota</taxon>
        <taxon>Actinomycetes</taxon>
        <taxon>Streptosporangiales</taxon>
        <taxon>Nocardiopsidaceae</taxon>
        <taxon>Nocardiopsis</taxon>
    </lineage>
</organism>
<dbReference type="SUPFAM" id="SSF109854">
    <property type="entry name" value="DinB/YfiT-like putative metalloenzymes"/>
    <property type="match status" value="1"/>
</dbReference>